<feature type="compositionally biased region" description="Basic and acidic residues" evidence="1">
    <location>
        <begin position="78"/>
        <end position="92"/>
    </location>
</feature>
<dbReference type="RefSeq" id="WP_346187065.1">
    <property type="nucleotide sequence ID" value="NZ_BAABRL010000001.1"/>
</dbReference>
<evidence type="ECO:0000313" key="3">
    <source>
        <dbReference type="Proteomes" id="UP001424741"/>
    </source>
</evidence>
<proteinExistence type="predicted"/>
<evidence type="ECO:0008006" key="4">
    <source>
        <dbReference type="Google" id="ProtNLM"/>
    </source>
</evidence>
<keyword evidence="3" id="KW-1185">Reference proteome</keyword>
<feature type="compositionally biased region" description="Basic and acidic residues" evidence="1">
    <location>
        <begin position="152"/>
        <end position="260"/>
    </location>
</feature>
<dbReference type="EMBL" id="BAABRL010000001">
    <property type="protein sequence ID" value="GAA5494017.1"/>
    <property type="molecule type" value="Genomic_DNA"/>
</dbReference>
<organism evidence="2 3">
    <name type="scientific">Rubritalea halochordaticola</name>
    <dbReference type="NCBI Taxonomy" id="714537"/>
    <lineage>
        <taxon>Bacteria</taxon>
        <taxon>Pseudomonadati</taxon>
        <taxon>Verrucomicrobiota</taxon>
        <taxon>Verrucomicrobiia</taxon>
        <taxon>Verrucomicrobiales</taxon>
        <taxon>Rubritaleaceae</taxon>
        <taxon>Rubritalea</taxon>
    </lineage>
</organism>
<protein>
    <recommendedName>
        <fullName evidence="4">Cell envelope integrity protein TolA</fullName>
    </recommendedName>
</protein>
<evidence type="ECO:0000313" key="2">
    <source>
        <dbReference type="EMBL" id="GAA5494017.1"/>
    </source>
</evidence>
<dbReference type="Proteomes" id="UP001424741">
    <property type="component" value="Unassembled WGS sequence"/>
</dbReference>
<feature type="region of interest" description="Disordered" evidence="1">
    <location>
        <begin position="42"/>
        <end position="287"/>
    </location>
</feature>
<reference evidence="2 3" key="1">
    <citation type="submission" date="2024-02" db="EMBL/GenBank/DDBJ databases">
        <title>Rubritalea halochordaticola NBRC 107102.</title>
        <authorList>
            <person name="Ichikawa N."/>
            <person name="Katano-Makiyama Y."/>
            <person name="Hidaka K."/>
        </authorList>
    </citation>
    <scope>NUCLEOTIDE SEQUENCE [LARGE SCALE GENOMIC DNA]</scope>
    <source>
        <strain evidence="2 3">NBRC 107102</strain>
    </source>
</reference>
<accession>A0ABP9V085</accession>
<name>A0ABP9V085_9BACT</name>
<sequence>MVIFYFLFLGISSRQSETKPVEEMKPAEPDVVMRMTVQPMPKPKAVAVPKPPKVEPQAKPTPKPSRKYVRTDSSQAKGKVDHTELIGEHDTVARSTAEADANAPDRASVAGEKKDFNQQVASSYQDGKLERDSIAQKKVEEVNQPQPVPSRPPEKSQPDIMKERVSEKVAKSPEKKELRDSPNKVEVTESAEKIARLAELAKEKAEEEEREEKRRQLAKQMEEARKEKERLERERAEMEAAKRKAEEERKKQLAKRESEAGFRANTTATQSLGSIRRKGSQASLNVKSTPTGRYMKKVSDSVAKEWYRRCGERADLLLPGSLTMYWFVKEDGTITPPQIKNQVAGGEIQKGITIQSINAAKIPPMPQAVKDELNGDPLYFQINFEF</sequence>
<evidence type="ECO:0000256" key="1">
    <source>
        <dbReference type="SAM" id="MobiDB-lite"/>
    </source>
</evidence>
<comment type="caution">
    <text evidence="2">The sequence shown here is derived from an EMBL/GenBank/DDBJ whole genome shotgun (WGS) entry which is preliminary data.</text>
</comment>
<feature type="compositionally biased region" description="Polar residues" evidence="1">
    <location>
        <begin position="264"/>
        <end position="273"/>
    </location>
</feature>
<gene>
    <name evidence="2" type="ORF">Rhal01_00172</name>
</gene>
<feature type="compositionally biased region" description="Basic and acidic residues" evidence="1">
    <location>
        <begin position="127"/>
        <end position="141"/>
    </location>
</feature>